<evidence type="ECO:0000313" key="3">
    <source>
        <dbReference type="EMBL" id="AEB09713.1"/>
    </source>
</evidence>
<dbReference type="Pfam" id="PF04989">
    <property type="entry name" value="RMNT_CmcI"/>
    <property type="match status" value="1"/>
</dbReference>
<evidence type="ECO:0000313" key="4">
    <source>
        <dbReference type="Proteomes" id="UP000000483"/>
    </source>
</evidence>
<proteinExistence type="predicted"/>
<evidence type="ECO:0000256" key="2">
    <source>
        <dbReference type="ARBA" id="ARBA00022679"/>
    </source>
</evidence>
<dbReference type="eggNOG" id="COG3510">
    <property type="taxonomic scope" value="Bacteria"/>
</dbReference>
<protein>
    <submittedName>
        <fullName evidence="3">Cephalosporin hydroxylase</fullName>
    </submittedName>
</protein>
<accession>F2NJQ8</accession>
<dbReference type="KEGG" id="dao:Desac_1875"/>
<dbReference type="HOGENOM" id="CLU_1330149_0_0_7"/>
<dbReference type="Proteomes" id="UP000000483">
    <property type="component" value="Chromosome"/>
</dbReference>
<dbReference type="EMBL" id="CP002629">
    <property type="protein sequence ID" value="AEB09713.1"/>
    <property type="molecule type" value="Genomic_DNA"/>
</dbReference>
<dbReference type="GO" id="GO:0008610">
    <property type="term" value="P:lipid biosynthetic process"/>
    <property type="evidence" value="ECO:0007669"/>
    <property type="project" value="InterPro"/>
</dbReference>
<keyword evidence="4" id="KW-1185">Reference proteome</keyword>
<dbReference type="InterPro" id="IPR007072">
    <property type="entry name" value="RNMT_CmcI"/>
</dbReference>
<organism evidence="3 4">
    <name type="scientific">Desulfobacca acetoxidans (strain ATCC 700848 / DSM 11109 / ASRB2)</name>
    <dbReference type="NCBI Taxonomy" id="880072"/>
    <lineage>
        <taxon>Bacteria</taxon>
        <taxon>Pseudomonadati</taxon>
        <taxon>Thermodesulfobacteriota</taxon>
        <taxon>Desulfobaccia</taxon>
        <taxon>Desulfobaccales</taxon>
        <taxon>Desulfobaccaceae</taxon>
        <taxon>Desulfobacca</taxon>
    </lineage>
</organism>
<keyword evidence="1" id="KW-0489">Methyltransferase</keyword>
<dbReference type="InterPro" id="IPR029063">
    <property type="entry name" value="SAM-dependent_MTases_sf"/>
</dbReference>
<dbReference type="GO" id="GO:0008168">
    <property type="term" value="F:methyltransferase activity"/>
    <property type="evidence" value="ECO:0007669"/>
    <property type="project" value="UniProtKB-KW"/>
</dbReference>
<evidence type="ECO:0000256" key="1">
    <source>
        <dbReference type="ARBA" id="ARBA00022603"/>
    </source>
</evidence>
<sequence>MRQKVSWLRKLAVKAAIKRREDSQEFAGVRLRKLPGDCFAMLRLLHICKPQVLVEMGSQYGGSALMFASWAEHLGLEQIISVDIADLPRPQHPLITFVVGDSSLPETVAKVFSLAGKRRGSLVLDSNHHAPHVRKELALYQELISPGQALIVEDTLVDVLHFKKFAQEGGPLRALEDFLEEHPEFVPAEGVEPYVTTNFFGYLVRR</sequence>
<dbReference type="STRING" id="880072.Desac_1875"/>
<dbReference type="AlphaFoldDB" id="F2NJQ8"/>
<keyword evidence="2" id="KW-0808">Transferase</keyword>
<name>F2NJQ8_DESAR</name>
<dbReference type="GO" id="GO:0032259">
    <property type="term" value="P:methylation"/>
    <property type="evidence" value="ECO:0007669"/>
    <property type="project" value="UniProtKB-KW"/>
</dbReference>
<reference evidence="3 4" key="1">
    <citation type="journal article" date="2011" name="Stand. Genomic Sci.">
        <title>Complete genome sequence of the acetate-degrading sulfate reducer Desulfobacca acetoxidans type strain (ASRB2).</title>
        <authorList>
            <person name="Goker M."/>
            <person name="Teshima H."/>
            <person name="Lapidus A."/>
            <person name="Nolan M."/>
            <person name="Lucas S."/>
            <person name="Hammon N."/>
            <person name="Deshpande S."/>
            <person name="Cheng J.F."/>
            <person name="Tapia R."/>
            <person name="Han C."/>
            <person name="Goodwin L."/>
            <person name="Pitluck S."/>
            <person name="Huntemann M."/>
            <person name="Liolios K."/>
            <person name="Ivanova N."/>
            <person name="Pagani I."/>
            <person name="Mavromatis K."/>
            <person name="Ovchinikova G."/>
            <person name="Pati A."/>
            <person name="Chen A."/>
            <person name="Palaniappan K."/>
            <person name="Land M."/>
            <person name="Hauser L."/>
            <person name="Brambilla E.M."/>
            <person name="Rohde M."/>
            <person name="Spring S."/>
            <person name="Detter J.C."/>
            <person name="Woyke T."/>
            <person name="Bristow J."/>
            <person name="Eisen J.A."/>
            <person name="Markowitz V."/>
            <person name="Hugenholtz P."/>
            <person name="Kyrpides N.C."/>
            <person name="Klenk H.P."/>
        </authorList>
    </citation>
    <scope>NUCLEOTIDE SEQUENCE [LARGE SCALE GENOMIC DNA]</scope>
    <source>
        <strain evidence="4">ATCC 700848 / DSM 11109 / ASRB2</strain>
    </source>
</reference>
<dbReference type="GO" id="GO:0005886">
    <property type="term" value="C:plasma membrane"/>
    <property type="evidence" value="ECO:0007669"/>
    <property type="project" value="TreeGrafter"/>
</dbReference>
<dbReference type="PANTHER" id="PTHR40048">
    <property type="entry name" value="RHAMNOSYL O-METHYLTRANSFERASE"/>
    <property type="match status" value="1"/>
</dbReference>
<dbReference type="PANTHER" id="PTHR40048:SF1">
    <property type="entry name" value="RHAMNOSYL O-METHYLTRANSFERASE"/>
    <property type="match status" value="1"/>
</dbReference>
<reference evidence="4" key="2">
    <citation type="submission" date="2011-03" db="EMBL/GenBank/DDBJ databases">
        <title>The complete genome of Desulfobacca acetoxidans DSM 11109.</title>
        <authorList>
            <consortium name="US DOE Joint Genome Institute (JGI-PGF)"/>
            <person name="Lucas S."/>
            <person name="Copeland A."/>
            <person name="Lapidus A."/>
            <person name="Bruce D."/>
            <person name="Goodwin L."/>
            <person name="Pitluck S."/>
            <person name="Peters L."/>
            <person name="Kyrpides N."/>
            <person name="Mavromatis K."/>
            <person name="Ivanova N."/>
            <person name="Ovchinnikova G."/>
            <person name="Teshima H."/>
            <person name="Detter J.C."/>
            <person name="Han C."/>
            <person name="Land M."/>
            <person name="Hauser L."/>
            <person name="Markowitz V."/>
            <person name="Cheng J.-F."/>
            <person name="Hugenholtz P."/>
            <person name="Woyke T."/>
            <person name="Wu D."/>
            <person name="Spring S."/>
            <person name="Schueler E."/>
            <person name="Brambilla E."/>
            <person name="Klenk H.-P."/>
            <person name="Eisen J.A."/>
        </authorList>
    </citation>
    <scope>NUCLEOTIDE SEQUENCE [LARGE SCALE GENOMIC DNA]</scope>
    <source>
        <strain evidence="4">ATCC 700848 / DSM 11109 / ASRB2</strain>
    </source>
</reference>
<dbReference type="Gene3D" id="3.40.50.150">
    <property type="entry name" value="Vaccinia Virus protein VP39"/>
    <property type="match status" value="1"/>
</dbReference>
<dbReference type="RefSeq" id="WP_013706822.1">
    <property type="nucleotide sequence ID" value="NC_015388.1"/>
</dbReference>
<dbReference type="SUPFAM" id="SSF53335">
    <property type="entry name" value="S-adenosyl-L-methionine-dependent methyltransferases"/>
    <property type="match status" value="1"/>
</dbReference>
<gene>
    <name evidence="3" type="ordered locus">Desac_1875</name>
</gene>